<feature type="transmembrane region" description="Helical" evidence="1">
    <location>
        <begin position="135"/>
        <end position="153"/>
    </location>
</feature>
<evidence type="ECO:0000313" key="2">
    <source>
        <dbReference type="EMBL" id="QGY32524.1"/>
    </source>
</evidence>
<gene>
    <name evidence="2" type="ORF">CUN67_26550</name>
</gene>
<dbReference type="AlphaFoldDB" id="A0A6B9G4S9"/>
<organism evidence="2 3">
    <name type="scientific">Pantoea cypripedii</name>
    <name type="common">Pectobacterium cypripedii</name>
    <name type="synonym">Erwinia cypripedii</name>
    <dbReference type="NCBI Taxonomy" id="55209"/>
    <lineage>
        <taxon>Bacteria</taxon>
        <taxon>Pseudomonadati</taxon>
        <taxon>Pseudomonadota</taxon>
        <taxon>Gammaproteobacteria</taxon>
        <taxon>Enterobacterales</taxon>
        <taxon>Erwiniaceae</taxon>
        <taxon>Pantoea</taxon>
    </lineage>
</organism>
<protein>
    <recommendedName>
        <fullName evidence="4">Conjugal transfer protein TraS</fullName>
    </recommendedName>
</protein>
<dbReference type="RefSeq" id="WP_208718425.1">
    <property type="nucleotide sequence ID" value="NZ_CP024770.1"/>
</dbReference>
<keyword evidence="2" id="KW-0614">Plasmid</keyword>
<keyword evidence="1" id="KW-0812">Transmembrane</keyword>
<reference evidence="2 3" key="1">
    <citation type="submission" date="2017-11" db="EMBL/GenBank/DDBJ databases">
        <title>Genome sequence of Pantoea cypripedii NE1.</title>
        <authorList>
            <person name="Nascimento F.X."/>
        </authorList>
    </citation>
    <scope>NUCLEOTIDE SEQUENCE [LARGE SCALE GENOMIC DNA]</scope>
    <source>
        <strain evidence="2 3">NE1</strain>
        <plasmid evidence="3">pne1b</plasmid>
    </source>
</reference>
<sequence length="179" mass="20769">MMAMTYDQIEKESKEIITLLSNSNKEVPSFFSFFEKIKYHFSIYVIFLVATYFSYPKAGFSPIWLVIVFFGLFHWFVLCCFVFSWSNIFAMADPALMQKFCLSRLIARKLRAYGIAWLIFLVVAGVASVLTVLNIFILVAGNFIFTFFMFFTFNLDISRYQLAGVLGAIEALREKFDED</sequence>
<feature type="transmembrane region" description="Helical" evidence="1">
    <location>
        <begin position="61"/>
        <end position="89"/>
    </location>
</feature>
<accession>A0A6B9G4S9</accession>
<feature type="transmembrane region" description="Helical" evidence="1">
    <location>
        <begin position="39"/>
        <end position="55"/>
    </location>
</feature>
<keyword evidence="1" id="KW-1133">Transmembrane helix</keyword>
<dbReference type="Proteomes" id="UP000502005">
    <property type="component" value="Plasmid pNE1B"/>
</dbReference>
<proteinExistence type="predicted"/>
<evidence type="ECO:0000256" key="1">
    <source>
        <dbReference type="SAM" id="Phobius"/>
    </source>
</evidence>
<evidence type="ECO:0000313" key="3">
    <source>
        <dbReference type="Proteomes" id="UP000502005"/>
    </source>
</evidence>
<name>A0A6B9G4S9_PANCY</name>
<feature type="transmembrane region" description="Helical" evidence="1">
    <location>
        <begin position="110"/>
        <end position="129"/>
    </location>
</feature>
<keyword evidence="1" id="KW-0472">Membrane</keyword>
<geneLocation type="plasmid" evidence="3">
    <name>pne1b</name>
</geneLocation>
<dbReference type="EMBL" id="CP024770">
    <property type="protein sequence ID" value="QGY32524.1"/>
    <property type="molecule type" value="Genomic_DNA"/>
</dbReference>
<evidence type="ECO:0008006" key="4">
    <source>
        <dbReference type="Google" id="ProtNLM"/>
    </source>
</evidence>